<dbReference type="AlphaFoldDB" id="A0A3N2Q9H2"/>
<evidence type="ECO:0000256" key="3">
    <source>
        <dbReference type="ARBA" id="ARBA00022692"/>
    </source>
</evidence>
<keyword evidence="3" id="KW-0812">Transmembrane</keyword>
<proteinExistence type="inferred from homology"/>
<evidence type="ECO:0000256" key="4">
    <source>
        <dbReference type="ARBA" id="ARBA00022989"/>
    </source>
</evidence>
<comment type="similarity">
    <text evidence="2">Belongs to the TMCO4 family.</text>
</comment>
<dbReference type="GO" id="GO:0016020">
    <property type="term" value="C:membrane"/>
    <property type="evidence" value="ECO:0007669"/>
    <property type="project" value="UniProtKB-SubCell"/>
</dbReference>
<protein>
    <submittedName>
        <fullName evidence="7">DUF726-domain-containing protein</fullName>
    </submittedName>
</protein>
<accession>A0A3N2Q9H2</accession>
<comment type="subcellular location">
    <subcellularLocation>
        <location evidence="1">Membrane</location>
        <topology evidence="1">Multi-pass membrane protein</topology>
    </subcellularLocation>
</comment>
<sequence>MPGGRGGRRTFPPRRGKPDLTGILAPEEKNALVALIIEATNKIEQQLEKAFEPTHPPLSSNDSSMPDKENQPPAHVSTHNSATPRGQPNSPMTCKRVHPSAPRKDLEATLSGHSETIRTKLPPQHVELKKELFAMFKRWENNLLGRFRDISVREARTMTTSSLRGGRGGGPGAARIRRGNLGDREAMLGMATRHLVNGGTSGGVSTPANYCPGQSSRPLPNTLDPYLARRFPPLSTWLNTLPLEKRRLLLRATILLVLSLESYSGFARVLMLYVTSSLGLPLRDLHDDEVRLARGLASAADRVDLDAVLQQKTSESKKSRKWKAAGAALISTAGSLAEPLAAAGIGCIMGGIRLSAPATAGLLGTVAHNGIVVGNMFGIYAGREAGKMIDQYGKDSADFAFLPVRNDGTECYRDARAVPSANRRMRVVVGIGGWLTKEDASVIPFQCFGSQAESFALRYEVENLTTLGTSLELVIKSAAWGIARKEMSKRSALSNLKERMWPLDLVRISKVIDNPWTVAMVRCEKAGMALAECIGRKVQGDRPVSLVGYSLGARAIYICLMALAERRQFGLVESVVMIGAPIPSDGRIWQVMRSVVTGRLVNVYSESDYVLGFLSRTSNLEFGVSGLQAIIGVEGIENCNVTRTVSGHLRYQYMIGTILKGIGWEDLDLAQIARDEETLAKKDKKFSKPKEQKPAHLPMQPSTTVKQISVENVSKPDSRMNKMKIQG</sequence>
<name>A0A3N2Q9H2_SODAK</name>
<feature type="compositionally biased region" description="Polar residues" evidence="6">
    <location>
        <begin position="700"/>
        <end position="712"/>
    </location>
</feature>
<feature type="region of interest" description="Disordered" evidence="6">
    <location>
        <begin position="681"/>
        <end position="727"/>
    </location>
</feature>
<dbReference type="Pfam" id="PF05277">
    <property type="entry name" value="DUF726"/>
    <property type="match status" value="1"/>
</dbReference>
<feature type="compositionally biased region" description="Basic and acidic residues" evidence="6">
    <location>
        <begin position="681"/>
        <end position="694"/>
    </location>
</feature>
<feature type="region of interest" description="Disordered" evidence="6">
    <location>
        <begin position="1"/>
        <end position="26"/>
    </location>
</feature>
<feature type="region of interest" description="Disordered" evidence="6">
    <location>
        <begin position="47"/>
        <end position="118"/>
    </location>
</feature>
<keyword evidence="8" id="KW-1185">Reference proteome</keyword>
<keyword evidence="4" id="KW-1133">Transmembrane helix</keyword>
<feature type="compositionally biased region" description="Polar residues" evidence="6">
    <location>
        <begin position="77"/>
        <end position="92"/>
    </location>
</feature>
<organism evidence="7 8">
    <name type="scientific">Sodiomyces alkalinus (strain CBS 110278 / VKM F-3762 / F11)</name>
    <name type="common">Alkaliphilic filamentous fungus</name>
    <dbReference type="NCBI Taxonomy" id="1314773"/>
    <lineage>
        <taxon>Eukaryota</taxon>
        <taxon>Fungi</taxon>
        <taxon>Dikarya</taxon>
        <taxon>Ascomycota</taxon>
        <taxon>Pezizomycotina</taxon>
        <taxon>Sordariomycetes</taxon>
        <taxon>Hypocreomycetidae</taxon>
        <taxon>Glomerellales</taxon>
        <taxon>Plectosphaerellaceae</taxon>
        <taxon>Sodiomyces</taxon>
    </lineage>
</organism>
<gene>
    <name evidence="7" type="ORF">SODALDRAFT_268640</name>
</gene>
<dbReference type="EMBL" id="ML119051">
    <property type="protein sequence ID" value="ROT43414.1"/>
    <property type="molecule type" value="Genomic_DNA"/>
</dbReference>
<feature type="compositionally biased region" description="Basic residues" evidence="6">
    <location>
        <begin position="1"/>
        <end position="15"/>
    </location>
</feature>
<dbReference type="PANTHER" id="PTHR17920">
    <property type="entry name" value="TRANSMEMBRANE AND COILED-COIL DOMAIN-CONTAINING PROTEIN 4 TMCO4"/>
    <property type="match status" value="1"/>
</dbReference>
<dbReference type="PANTHER" id="PTHR17920:SF22">
    <property type="entry name" value="DUF726 DOMAIN PROTEIN (AFU_ORTHOLOGUE AFUA_2G12860)"/>
    <property type="match status" value="1"/>
</dbReference>
<dbReference type="SUPFAM" id="SSF53474">
    <property type="entry name" value="alpha/beta-Hydrolases"/>
    <property type="match status" value="1"/>
</dbReference>
<evidence type="ECO:0000313" key="8">
    <source>
        <dbReference type="Proteomes" id="UP000272025"/>
    </source>
</evidence>
<dbReference type="InterPro" id="IPR007941">
    <property type="entry name" value="DUF726"/>
</dbReference>
<keyword evidence="5" id="KW-0472">Membrane</keyword>
<reference evidence="7 8" key="1">
    <citation type="journal article" date="2018" name="Mol. Ecol.">
        <title>The obligate alkalophilic soda-lake fungus Sodiomyces alkalinus has shifted to a protein diet.</title>
        <authorList>
            <person name="Grum-Grzhimaylo A.A."/>
            <person name="Falkoski D.L."/>
            <person name="van den Heuvel J."/>
            <person name="Valero-Jimenez C.A."/>
            <person name="Min B."/>
            <person name="Choi I.G."/>
            <person name="Lipzen A."/>
            <person name="Daum C.G."/>
            <person name="Aanen D.K."/>
            <person name="Tsang A."/>
            <person name="Henrissat B."/>
            <person name="Bilanenko E.N."/>
            <person name="de Vries R.P."/>
            <person name="van Kan J.A.L."/>
            <person name="Grigoriev I.V."/>
            <person name="Debets A.J.M."/>
        </authorList>
    </citation>
    <scope>NUCLEOTIDE SEQUENCE [LARGE SCALE GENOMIC DNA]</scope>
    <source>
        <strain evidence="7 8">F11</strain>
    </source>
</reference>
<evidence type="ECO:0000256" key="6">
    <source>
        <dbReference type="SAM" id="MobiDB-lite"/>
    </source>
</evidence>
<dbReference type="InterPro" id="IPR029058">
    <property type="entry name" value="AB_hydrolase_fold"/>
</dbReference>
<evidence type="ECO:0000256" key="1">
    <source>
        <dbReference type="ARBA" id="ARBA00004141"/>
    </source>
</evidence>
<evidence type="ECO:0000256" key="2">
    <source>
        <dbReference type="ARBA" id="ARBA00009824"/>
    </source>
</evidence>
<dbReference type="GeneID" id="39576093"/>
<dbReference type="OrthoDB" id="277931at2759"/>
<evidence type="ECO:0000313" key="7">
    <source>
        <dbReference type="EMBL" id="ROT43414.1"/>
    </source>
</evidence>
<dbReference type="RefSeq" id="XP_028471220.1">
    <property type="nucleotide sequence ID" value="XM_028607615.1"/>
</dbReference>
<evidence type="ECO:0000256" key="5">
    <source>
        <dbReference type="ARBA" id="ARBA00023136"/>
    </source>
</evidence>
<dbReference type="Proteomes" id="UP000272025">
    <property type="component" value="Unassembled WGS sequence"/>
</dbReference>